<comment type="caution">
    <text evidence="3">The sequence shown here is derived from an EMBL/GenBank/DDBJ whole genome shotgun (WGS) entry which is preliminary data.</text>
</comment>
<evidence type="ECO:0000259" key="2">
    <source>
        <dbReference type="Pfam" id="PF20149"/>
    </source>
</evidence>
<protein>
    <recommendedName>
        <fullName evidence="2">DUF6532 domain-containing protein</fullName>
    </recommendedName>
</protein>
<evidence type="ECO:0000313" key="4">
    <source>
        <dbReference type="Proteomes" id="UP000714275"/>
    </source>
</evidence>
<dbReference type="Proteomes" id="UP000714275">
    <property type="component" value="Unassembled WGS sequence"/>
</dbReference>
<feature type="region of interest" description="Disordered" evidence="1">
    <location>
        <begin position="37"/>
        <end position="128"/>
    </location>
</feature>
<dbReference type="Pfam" id="PF20149">
    <property type="entry name" value="DUF6532"/>
    <property type="match status" value="1"/>
</dbReference>
<dbReference type="EMBL" id="JABBWD010000013">
    <property type="protein sequence ID" value="KAG1779157.1"/>
    <property type="molecule type" value="Genomic_DNA"/>
</dbReference>
<organism evidence="3 4">
    <name type="scientific">Suillus placidus</name>
    <dbReference type="NCBI Taxonomy" id="48579"/>
    <lineage>
        <taxon>Eukaryota</taxon>
        <taxon>Fungi</taxon>
        <taxon>Dikarya</taxon>
        <taxon>Basidiomycota</taxon>
        <taxon>Agaricomycotina</taxon>
        <taxon>Agaricomycetes</taxon>
        <taxon>Agaricomycetidae</taxon>
        <taxon>Boletales</taxon>
        <taxon>Suillineae</taxon>
        <taxon>Suillaceae</taxon>
        <taxon>Suillus</taxon>
    </lineage>
</organism>
<feature type="domain" description="DUF6532" evidence="2">
    <location>
        <begin position="247"/>
        <end position="315"/>
    </location>
</feature>
<reference evidence="3" key="1">
    <citation type="journal article" date="2020" name="New Phytol.">
        <title>Comparative genomics reveals dynamic genome evolution in host specialist ectomycorrhizal fungi.</title>
        <authorList>
            <person name="Lofgren L.A."/>
            <person name="Nguyen N.H."/>
            <person name="Vilgalys R."/>
            <person name="Ruytinx J."/>
            <person name="Liao H.L."/>
            <person name="Branco S."/>
            <person name="Kuo A."/>
            <person name="LaButti K."/>
            <person name="Lipzen A."/>
            <person name="Andreopoulos W."/>
            <person name="Pangilinan J."/>
            <person name="Riley R."/>
            <person name="Hundley H."/>
            <person name="Na H."/>
            <person name="Barry K."/>
            <person name="Grigoriev I.V."/>
            <person name="Stajich J.E."/>
            <person name="Kennedy P.G."/>
        </authorList>
    </citation>
    <scope>NUCLEOTIDE SEQUENCE</scope>
    <source>
        <strain evidence="3">DOB743</strain>
    </source>
</reference>
<gene>
    <name evidence="3" type="ORF">EV702DRAFT_1195666</name>
</gene>
<evidence type="ECO:0000313" key="3">
    <source>
        <dbReference type="EMBL" id="KAG1779157.1"/>
    </source>
</evidence>
<dbReference type="OrthoDB" id="2634476at2759"/>
<name>A0A9P6ZZU1_9AGAM</name>
<accession>A0A9P6ZZU1</accession>
<keyword evidence="4" id="KW-1185">Reference proteome</keyword>
<proteinExistence type="predicted"/>
<evidence type="ECO:0000256" key="1">
    <source>
        <dbReference type="SAM" id="MobiDB-lite"/>
    </source>
</evidence>
<dbReference type="InterPro" id="IPR045341">
    <property type="entry name" value="DUF6532"/>
</dbReference>
<sequence length="388" mass="43202">MNVNVIDVRRKVDALLEEESDMEQEVLTDKKRKRVTRMRSAAAVPETDDVDIVDDANPSDILPPVGPAKMKMPVAALDESDDPEANNQTQADSSDEEGDDSNSTATTRVRRTNGLIQVKDEPNDDTMDCQRRKRVNKGDIKPPTTLASLKKDGYVQGSFTWDCIKEAAKDPGSPLKPMLDMVGRDDVLKSRAIAYVWSGASQLRGELARKARDIVIFQLQQICPKEIGDIANKKDPLFCGELDLKARNQFFQGAGSEGLAYMEHFQKLPNNLIALLATAGECAYKGMLTGSPVVVEFKEPIFQPRHQYYMLKLNAYHEHSPMYMEKLCKDLWTELEESCRYLTRQLDGDSDSELDFDAIEEFARPYATGSATTINATATATATSTSVM</sequence>
<dbReference type="AlphaFoldDB" id="A0A9P6ZZU1"/>